<dbReference type="Proteomes" id="UP000176800">
    <property type="component" value="Unassembled WGS sequence"/>
</dbReference>
<dbReference type="GO" id="GO:1990904">
    <property type="term" value="C:ribonucleoprotein complex"/>
    <property type="evidence" value="ECO:0007669"/>
    <property type="project" value="UniProtKB-KW"/>
</dbReference>
<proteinExistence type="inferred from homology"/>
<reference evidence="7 8" key="1">
    <citation type="journal article" date="2016" name="Nat. Commun.">
        <title>Thousands of microbial genomes shed light on interconnected biogeochemical processes in an aquifer system.</title>
        <authorList>
            <person name="Anantharaman K."/>
            <person name="Brown C.T."/>
            <person name="Hug L.A."/>
            <person name="Sharon I."/>
            <person name="Castelle C.J."/>
            <person name="Probst A.J."/>
            <person name="Thomas B.C."/>
            <person name="Singh A."/>
            <person name="Wilkins M.J."/>
            <person name="Karaoz U."/>
            <person name="Brodie E.L."/>
            <person name="Williams K.H."/>
            <person name="Hubbard S.S."/>
            <person name="Banfield J.F."/>
        </authorList>
    </citation>
    <scope>NUCLEOTIDE SEQUENCE [LARGE SCALE GENOMIC DNA]</scope>
</reference>
<keyword evidence="3 5" id="KW-0687">Ribonucleoprotein</keyword>
<dbReference type="GO" id="GO:0005840">
    <property type="term" value="C:ribosome"/>
    <property type="evidence" value="ECO:0007669"/>
    <property type="project" value="UniProtKB-KW"/>
</dbReference>
<name>A0A1G2U5X5_9BACT</name>
<feature type="region of interest" description="Disordered" evidence="6">
    <location>
        <begin position="1"/>
        <end position="44"/>
    </location>
</feature>
<evidence type="ECO:0000256" key="2">
    <source>
        <dbReference type="ARBA" id="ARBA00022980"/>
    </source>
</evidence>
<dbReference type="EMBL" id="MHWE01000008">
    <property type="protein sequence ID" value="OHB04360.1"/>
    <property type="molecule type" value="Genomic_DNA"/>
</dbReference>
<feature type="compositionally biased region" description="Basic residues" evidence="6">
    <location>
        <begin position="30"/>
        <end position="44"/>
    </location>
</feature>
<accession>A0A1G2U5X5</accession>
<evidence type="ECO:0000256" key="1">
    <source>
        <dbReference type="ARBA" id="ARBA00010111"/>
    </source>
</evidence>
<evidence type="ECO:0000313" key="8">
    <source>
        <dbReference type="Proteomes" id="UP000176800"/>
    </source>
</evidence>
<evidence type="ECO:0000256" key="6">
    <source>
        <dbReference type="SAM" id="MobiDB-lite"/>
    </source>
</evidence>
<sequence>MSKTYKPKKKKRKSTHGFLSRSQTPGGRRVLQKRRRKGRRRVAL</sequence>
<dbReference type="GO" id="GO:0006412">
    <property type="term" value="P:translation"/>
    <property type="evidence" value="ECO:0007669"/>
    <property type="project" value="UniProtKB-UniRule"/>
</dbReference>
<dbReference type="PANTHER" id="PTHR14503">
    <property type="entry name" value="MITOCHONDRIAL RIBOSOMAL PROTEIN 34 FAMILY MEMBER"/>
    <property type="match status" value="1"/>
</dbReference>
<feature type="compositionally biased region" description="Basic residues" evidence="6">
    <location>
        <begin position="1"/>
        <end position="15"/>
    </location>
</feature>
<organism evidence="7 8">
    <name type="scientific">Candidatus Zambryskibacteria bacterium RIFCSPLOWO2_01_FULL_45_21</name>
    <dbReference type="NCBI Taxonomy" id="1802761"/>
    <lineage>
        <taxon>Bacteria</taxon>
        <taxon>Candidatus Zambryskiibacteriota</taxon>
    </lineage>
</organism>
<dbReference type="PANTHER" id="PTHR14503:SF4">
    <property type="entry name" value="LARGE RIBOSOMAL SUBUNIT PROTEIN BL34M"/>
    <property type="match status" value="1"/>
</dbReference>
<dbReference type="HAMAP" id="MF_00391">
    <property type="entry name" value="Ribosomal_bL34"/>
    <property type="match status" value="1"/>
</dbReference>
<dbReference type="InterPro" id="IPR000271">
    <property type="entry name" value="Ribosomal_bL34"/>
</dbReference>
<evidence type="ECO:0000256" key="5">
    <source>
        <dbReference type="HAMAP-Rule" id="MF_00391"/>
    </source>
</evidence>
<dbReference type="Gene3D" id="1.10.287.3980">
    <property type="match status" value="1"/>
</dbReference>
<gene>
    <name evidence="5" type="primary">rpmH</name>
    <name evidence="7" type="ORF">A3B14_02680</name>
</gene>
<dbReference type="GO" id="GO:0003735">
    <property type="term" value="F:structural constituent of ribosome"/>
    <property type="evidence" value="ECO:0007669"/>
    <property type="project" value="InterPro"/>
</dbReference>
<keyword evidence="2 5" id="KW-0689">Ribosomal protein</keyword>
<evidence type="ECO:0000313" key="7">
    <source>
        <dbReference type="EMBL" id="OHB04360.1"/>
    </source>
</evidence>
<protein>
    <recommendedName>
        <fullName evidence="4 5">Large ribosomal subunit protein bL34</fullName>
    </recommendedName>
</protein>
<dbReference type="Pfam" id="PF00468">
    <property type="entry name" value="Ribosomal_L34"/>
    <property type="match status" value="1"/>
</dbReference>
<evidence type="ECO:0000256" key="3">
    <source>
        <dbReference type="ARBA" id="ARBA00023274"/>
    </source>
</evidence>
<comment type="caution">
    <text evidence="7">The sequence shown here is derived from an EMBL/GenBank/DDBJ whole genome shotgun (WGS) entry which is preliminary data.</text>
</comment>
<comment type="similarity">
    <text evidence="1 5">Belongs to the bacterial ribosomal protein bL34 family.</text>
</comment>
<dbReference type="NCBIfam" id="TIGR01030">
    <property type="entry name" value="rpmH_bact"/>
    <property type="match status" value="1"/>
</dbReference>
<evidence type="ECO:0000256" key="4">
    <source>
        <dbReference type="ARBA" id="ARBA00035177"/>
    </source>
</evidence>
<dbReference type="AlphaFoldDB" id="A0A1G2U5X5"/>